<dbReference type="Pfam" id="PF00400">
    <property type="entry name" value="WD40"/>
    <property type="match status" value="3"/>
</dbReference>
<dbReference type="GO" id="GO:0034314">
    <property type="term" value="P:Arp2/3 complex-mediated actin nucleation"/>
    <property type="evidence" value="ECO:0007669"/>
    <property type="project" value="InterPro"/>
</dbReference>
<protein>
    <recommendedName>
        <fullName evidence="8">Arp2/3 complex 41 kDa subunit</fullName>
    </recommendedName>
    <alternativeName>
        <fullName evidence="9">p41-ARC</fullName>
    </alternativeName>
</protein>
<evidence type="ECO:0000256" key="1">
    <source>
        <dbReference type="ARBA" id="ARBA00004245"/>
    </source>
</evidence>
<evidence type="ECO:0000256" key="3">
    <source>
        <dbReference type="ARBA" id="ARBA00022490"/>
    </source>
</evidence>
<dbReference type="InterPro" id="IPR015943">
    <property type="entry name" value="WD40/YVTN_repeat-like_dom_sf"/>
</dbReference>
<proteinExistence type="inferred from homology"/>
<evidence type="ECO:0000256" key="5">
    <source>
        <dbReference type="ARBA" id="ARBA00022737"/>
    </source>
</evidence>
<dbReference type="SUPFAM" id="SSF50978">
    <property type="entry name" value="WD40 repeat-like"/>
    <property type="match status" value="1"/>
</dbReference>
<dbReference type="InterPro" id="IPR036322">
    <property type="entry name" value="WD40_repeat_dom_sf"/>
</dbReference>
<dbReference type="EMBL" id="JAAAJA010000515">
    <property type="protein sequence ID" value="KAG0252516.1"/>
    <property type="molecule type" value="Genomic_DNA"/>
</dbReference>
<dbReference type="GO" id="GO:0005885">
    <property type="term" value="C:Arp2/3 protein complex"/>
    <property type="evidence" value="ECO:0007669"/>
    <property type="project" value="InterPro"/>
</dbReference>
<evidence type="ECO:0000256" key="2">
    <source>
        <dbReference type="ARBA" id="ARBA00006260"/>
    </source>
</evidence>
<evidence type="ECO:0000256" key="10">
    <source>
        <dbReference type="PROSITE-ProRule" id="PRU00221"/>
    </source>
</evidence>
<dbReference type="PROSITE" id="PS50082">
    <property type="entry name" value="WD_REPEATS_2"/>
    <property type="match status" value="1"/>
</dbReference>
<keyword evidence="4 10" id="KW-0853">WD repeat</keyword>
<evidence type="ECO:0000256" key="7">
    <source>
        <dbReference type="ARBA" id="ARBA00023212"/>
    </source>
</evidence>
<dbReference type="OrthoDB" id="406844at2759"/>
<dbReference type="PANTHER" id="PTHR10709">
    <property type="entry name" value="ACTIN-RELATED PROTEIN 2/3 COMPLEX SUBUNIT 1"/>
    <property type="match status" value="1"/>
</dbReference>
<dbReference type="InterPro" id="IPR001680">
    <property type="entry name" value="WD40_rpt"/>
</dbReference>
<keyword evidence="12" id="KW-1185">Reference proteome</keyword>
<evidence type="ECO:0000256" key="9">
    <source>
        <dbReference type="ARBA" id="ARBA00041789"/>
    </source>
</evidence>
<gene>
    <name evidence="11" type="ORF">BG011_006927</name>
</gene>
<dbReference type="Proteomes" id="UP000726737">
    <property type="component" value="Unassembled WGS sequence"/>
</dbReference>
<evidence type="ECO:0000313" key="12">
    <source>
        <dbReference type="Proteomes" id="UP000726737"/>
    </source>
</evidence>
<keyword evidence="5" id="KW-0677">Repeat</keyword>
<keyword evidence="3" id="KW-0963">Cytoplasm</keyword>
<name>A0A9P6PUS5_9FUNG</name>
<dbReference type="InterPro" id="IPR017383">
    <property type="entry name" value="ARPC1"/>
</dbReference>
<dbReference type="SMART" id="SM00320">
    <property type="entry name" value="WD40"/>
    <property type="match status" value="6"/>
</dbReference>
<dbReference type="PROSITE" id="PS50294">
    <property type="entry name" value="WD_REPEATS_REGION"/>
    <property type="match status" value="1"/>
</dbReference>
<evidence type="ECO:0000256" key="8">
    <source>
        <dbReference type="ARBA" id="ARBA00041244"/>
    </source>
</evidence>
<feature type="repeat" description="WD" evidence="10">
    <location>
        <begin position="53"/>
        <end position="88"/>
    </location>
</feature>
<keyword evidence="7" id="KW-0206">Cytoskeleton</keyword>
<keyword evidence="6" id="KW-0009">Actin-binding</keyword>
<evidence type="ECO:0000256" key="4">
    <source>
        <dbReference type="ARBA" id="ARBA00022574"/>
    </source>
</evidence>
<evidence type="ECO:0000313" key="11">
    <source>
        <dbReference type="EMBL" id="KAG0252516.1"/>
    </source>
</evidence>
<organism evidence="11 12">
    <name type="scientific">Mortierella polycephala</name>
    <dbReference type="NCBI Taxonomy" id="41804"/>
    <lineage>
        <taxon>Eukaryota</taxon>
        <taxon>Fungi</taxon>
        <taxon>Fungi incertae sedis</taxon>
        <taxon>Mucoromycota</taxon>
        <taxon>Mortierellomycotina</taxon>
        <taxon>Mortierellomycetes</taxon>
        <taxon>Mortierellales</taxon>
        <taxon>Mortierellaceae</taxon>
        <taxon>Mortierella</taxon>
    </lineage>
</organism>
<sequence>MSAELPIVNEFNQGPISCHAFNHDRSELAVCFNTNVVSVFRNAGAGWTLAWTLAEHDKPVTSVDWAPKSNRIVTCSQDRNAYVWTLDSSLQQWKPTLVLLRINRAATFVRWSPQEDKFAVASGSRCISVCYFEEDNDWWVGKHIKKPIRSTVLSLDWHPNNVLLAAGCADMKARVFSAFIKGIDKKPAPSPWGEKLPFNTVCGEFSNGTGGWIHSVAFSPDGDSLAFTGHDSTMTVVSPATGSVQSVRTPYLPYLSTIWLNENQIVAAGYDCAPHLFELKGELWDFSSSLDAAVKKVDVGFTARDTFRRMDSRAQSTTTNDTEVHTHHQNTINSTRVFAGTREHVEQYSTSGVDGKLIIWSTDNIAKGLANMHLKTGLVDCIYENDMSRKGDFKPGYVATKVDLSARELDKVLAEDVEVCKMGVRGGAGDKESVSIDL</sequence>
<accession>A0A9P6PUS5</accession>
<evidence type="ECO:0000256" key="6">
    <source>
        <dbReference type="ARBA" id="ARBA00023203"/>
    </source>
</evidence>
<dbReference type="PANTHER" id="PTHR10709:SF2">
    <property type="entry name" value="ACTIN-RELATED PROTEIN 2_3 COMPLEX SUBUNIT"/>
    <property type="match status" value="1"/>
</dbReference>
<dbReference type="Gene3D" id="2.130.10.10">
    <property type="entry name" value="YVTN repeat-like/Quinoprotein amine dehydrogenase"/>
    <property type="match status" value="1"/>
</dbReference>
<dbReference type="AlphaFoldDB" id="A0A9P6PUS5"/>
<reference evidence="11" key="1">
    <citation type="journal article" date="2020" name="Fungal Divers.">
        <title>Resolving the Mortierellaceae phylogeny through synthesis of multi-gene phylogenetics and phylogenomics.</title>
        <authorList>
            <person name="Vandepol N."/>
            <person name="Liber J."/>
            <person name="Desiro A."/>
            <person name="Na H."/>
            <person name="Kennedy M."/>
            <person name="Barry K."/>
            <person name="Grigoriev I.V."/>
            <person name="Miller A.N."/>
            <person name="O'Donnell K."/>
            <person name="Stajich J.E."/>
            <person name="Bonito G."/>
        </authorList>
    </citation>
    <scope>NUCLEOTIDE SEQUENCE</scope>
    <source>
        <strain evidence="11">KOD948</strain>
    </source>
</reference>
<comment type="similarity">
    <text evidence="2">Belongs to the WD repeat ARPC1 family.</text>
</comment>
<comment type="subcellular location">
    <subcellularLocation>
        <location evidence="1">Cytoplasm</location>
        <location evidence="1">Cytoskeleton</location>
    </subcellularLocation>
</comment>
<dbReference type="GO" id="GO:0051015">
    <property type="term" value="F:actin filament binding"/>
    <property type="evidence" value="ECO:0007669"/>
    <property type="project" value="TreeGrafter"/>
</dbReference>
<comment type="caution">
    <text evidence="11">The sequence shown here is derived from an EMBL/GenBank/DDBJ whole genome shotgun (WGS) entry which is preliminary data.</text>
</comment>